<feature type="coiled-coil region" evidence="4">
    <location>
        <begin position="607"/>
        <end position="634"/>
    </location>
</feature>
<reference evidence="7" key="1">
    <citation type="journal article" date="2019" name="Int. J. Syst. Evol. Microbiol.">
        <title>The Global Catalogue of Microorganisms (GCM) 10K type strain sequencing project: providing services to taxonomists for standard genome sequencing and annotation.</title>
        <authorList>
            <consortium name="The Broad Institute Genomics Platform"/>
            <consortium name="The Broad Institute Genome Sequencing Center for Infectious Disease"/>
            <person name="Wu L."/>
            <person name="Ma J."/>
        </authorList>
    </citation>
    <scope>NUCLEOTIDE SEQUENCE [LARGE SCALE GENOMIC DNA]</scope>
    <source>
        <strain evidence="7">KCTC 13528</strain>
    </source>
</reference>
<dbReference type="Proteomes" id="UP001597561">
    <property type="component" value="Unassembled WGS sequence"/>
</dbReference>
<accession>A0ABW5ZPY9</accession>
<comment type="caution">
    <text evidence="6">The sequence shown here is derived from an EMBL/GenBank/DDBJ whole genome shotgun (WGS) entry which is preliminary data.</text>
</comment>
<dbReference type="Gene3D" id="3.40.50.300">
    <property type="entry name" value="P-loop containing nucleotide triphosphate hydrolases"/>
    <property type="match status" value="2"/>
</dbReference>
<protein>
    <recommendedName>
        <fullName evidence="3">Nuclease SbcCD subunit C</fullName>
    </recommendedName>
</protein>
<evidence type="ECO:0000256" key="2">
    <source>
        <dbReference type="ARBA" id="ARBA00011322"/>
    </source>
</evidence>
<keyword evidence="4" id="KW-0175">Coiled coil</keyword>
<organism evidence="6 7">
    <name type="scientific">Jeotgalibacillus terrae</name>
    <dbReference type="NCBI Taxonomy" id="587735"/>
    <lineage>
        <taxon>Bacteria</taxon>
        <taxon>Bacillati</taxon>
        <taxon>Bacillota</taxon>
        <taxon>Bacilli</taxon>
        <taxon>Bacillales</taxon>
        <taxon>Caryophanaceae</taxon>
        <taxon>Jeotgalibacillus</taxon>
    </lineage>
</organism>
<evidence type="ECO:0000313" key="6">
    <source>
        <dbReference type="EMBL" id="MFD2913941.1"/>
    </source>
</evidence>
<evidence type="ECO:0000256" key="3">
    <source>
        <dbReference type="ARBA" id="ARBA00013368"/>
    </source>
</evidence>
<proteinExistence type="inferred from homology"/>
<dbReference type="PANTHER" id="PTHR32114">
    <property type="entry name" value="ABC TRANSPORTER ABCH.3"/>
    <property type="match status" value="1"/>
</dbReference>
<name>A0ABW5ZPY9_9BACL</name>
<dbReference type="RefSeq" id="WP_204731056.1">
    <property type="nucleotide sequence ID" value="NZ_JAFBDK010000037.1"/>
</dbReference>
<sequence length="801" mass="94547">MSLFSINKIHIKNFKLFEDIPQPIILGGSTLTVLDGPNGFGKTSIFDVIELVLTGKLNRIKKSDARTKYNELLFKNDSSVESILKIEFVKKESKENFTILKTIPANLMTEKNSPDNFDIFETYLLDNFNDLPSQDNLVVTELREVIFEKFGVDITNIFNLVYYIEQEDNKYLLRMNETERLTQISLLFNTDREEAELKRYNEIKNTLLKKKKKLSSDITILSSDIDGLTKQLNKTEEGKVEYFELLPHFSPLFEWDRKHLKSLNFETKERYIQELNKISEFIVNFESFEAKEFNTKLLSFTNNEQLLENFIILKSNSNNADEIIELYEDQLNAYILATQLSKEQFLVEWKDFEFDKLYDFWTSHKPTLFTSETKEKIQNKIKELREAEKNSSIFSESIRELINIRDSFIRKYKSTLDDTHKHDSSVECPLCGGFWDSYSQLISNFESKKNYFESLLDDTSNLINDSLNNLYDTVISQVYQDSLNYFKEENDKIISTQYYNQIKDIPKDKNQIKVFEDWLNKNDIFFRELIPLKNNYIENDEILLIKQKLKSTNESNLKTIKNTTIDIDLELFNSIYKQYFKMDSRLVDKCNTEAIDKKIEYIKTCYYNSIFIEKEKLISELEEYKEKELIYEQLLDGTKKVIKVYDTNIKKYWKQIMKDIEIVFYIYSAKILQSHQRGSGIFMKESKSRIIRFISHPEKDHDVSNFMSSGQLSGVILALTLTLNKVYGNKGLSSLLIDDPLQTMDDINISSFIELLRNDFREKQIILSTHEENISNFLKYKFDVFNLRSQSLNLKNDLYLK</sequence>
<keyword evidence="7" id="KW-1185">Reference proteome</keyword>
<dbReference type="InterPro" id="IPR038729">
    <property type="entry name" value="Rad50/SbcC_AAA"/>
</dbReference>
<feature type="coiled-coil region" evidence="4">
    <location>
        <begin position="190"/>
        <end position="217"/>
    </location>
</feature>
<evidence type="ECO:0000313" key="7">
    <source>
        <dbReference type="Proteomes" id="UP001597561"/>
    </source>
</evidence>
<gene>
    <name evidence="6" type="ORF">ACFS5P_18780</name>
</gene>
<evidence type="ECO:0000256" key="4">
    <source>
        <dbReference type="SAM" id="Coils"/>
    </source>
</evidence>
<dbReference type="InterPro" id="IPR027417">
    <property type="entry name" value="P-loop_NTPase"/>
</dbReference>
<feature type="domain" description="Rad50/SbcC-type AAA" evidence="5">
    <location>
        <begin position="8"/>
        <end position="225"/>
    </location>
</feature>
<dbReference type="SUPFAM" id="SSF52540">
    <property type="entry name" value="P-loop containing nucleoside triphosphate hydrolases"/>
    <property type="match status" value="1"/>
</dbReference>
<evidence type="ECO:0000256" key="1">
    <source>
        <dbReference type="ARBA" id="ARBA00006930"/>
    </source>
</evidence>
<evidence type="ECO:0000259" key="5">
    <source>
        <dbReference type="Pfam" id="PF13476"/>
    </source>
</evidence>
<dbReference type="PANTHER" id="PTHR32114:SF2">
    <property type="entry name" value="ABC TRANSPORTER ABCH.3"/>
    <property type="match status" value="1"/>
</dbReference>
<dbReference type="Pfam" id="PF13476">
    <property type="entry name" value="AAA_23"/>
    <property type="match status" value="1"/>
</dbReference>
<dbReference type="EMBL" id="JBHUPG010000052">
    <property type="protein sequence ID" value="MFD2913941.1"/>
    <property type="molecule type" value="Genomic_DNA"/>
</dbReference>
<comment type="similarity">
    <text evidence="1">Belongs to the SMC family. SbcC subfamily.</text>
</comment>
<comment type="subunit">
    <text evidence="2">Heterodimer of SbcC and SbcD.</text>
</comment>